<dbReference type="Proteomes" id="UP001497382">
    <property type="component" value="Unassembled WGS sequence"/>
</dbReference>
<accession>A0AAV2BIG6</accession>
<dbReference type="EMBL" id="CAXIEN010000364">
    <property type="protein sequence ID" value="CAL1295143.1"/>
    <property type="molecule type" value="Genomic_DNA"/>
</dbReference>
<organism evidence="2 3">
    <name type="scientific">Larinioides sclopetarius</name>
    <dbReference type="NCBI Taxonomy" id="280406"/>
    <lineage>
        <taxon>Eukaryota</taxon>
        <taxon>Metazoa</taxon>
        <taxon>Ecdysozoa</taxon>
        <taxon>Arthropoda</taxon>
        <taxon>Chelicerata</taxon>
        <taxon>Arachnida</taxon>
        <taxon>Araneae</taxon>
        <taxon>Araneomorphae</taxon>
        <taxon>Entelegynae</taxon>
        <taxon>Araneoidea</taxon>
        <taxon>Araneidae</taxon>
        <taxon>Larinioides</taxon>
    </lineage>
</organism>
<protein>
    <submittedName>
        <fullName evidence="2">Uncharacterized protein</fullName>
    </submittedName>
</protein>
<evidence type="ECO:0000313" key="3">
    <source>
        <dbReference type="Proteomes" id="UP001497382"/>
    </source>
</evidence>
<comment type="caution">
    <text evidence="2">The sequence shown here is derived from an EMBL/GenBank/DDBJ whole genome shotgun (WGS) entry which is preliminary data.</text>
</comment>
<dbReference type="AlphaFoldDB" id="A0AAV2BIG6"/>
<gene>
    <name evidence="2" type="ORF">LARSCL_LOCUS19117</name>
</gene>
<name>A0AAV2BIG6_9ARAC</name>
<proteinExistence type="predicted"/>
<keyword evidence="3" id="KW-1185">Reference proteome</keyword>
<reference evidence="2 3" key="1">
    <citation type="submission" date="2024-04" db="EMBL/GenBank/DDBJ databases">
        <authorList>
            <person name="Rising A."/>
            <person name="Reimegard J."/>
            <person name="Sonavane S."/>
            <person name="Akerstrom W."/>
            <person name="Nylinder S."/>
            <person name="Hedman E."/>
            <person name="Kallberg Y."/>
        </authorList>
    </citation>
    <scope>NUCLEOTIDE SEQUENCE [LARGE SCALE GENOMIC DNA]</scope>
</reference>
<feature type="region of interest" description="Disordered" evidence="1">
    <location>
        <begin position="90"/>
        <end position="111"/>
    </location>
</feature>
<sequence>SSLNNPPNASNFASFRPASICARRNKTRTDCRNSGSVVAMRARDRTNLKTLPPDTRGNARKRSKAFASACETYRACRCTNQTMLQETSVQVAGRMSSRPKHVAFYNPTNRK</sequence>
<evidence type="ECO:0000313" key="2">
    <source>
        <dbReference type="EMBL" id="CAL1295143.1"/>
    </source>
</evidence>
<evidence type="ECO:0000256" key="1">
    <source>
        <dbReference type="SAM" id="MobiDB-lite"/>
    </source>
</evidence>
<feature type="non-terminal residue" evidence="2">
    <location>
        <position position="1"/>
    </location>
</feature>